<name>A0A1T4K2N9_9BACT</name>
<evidence type="ECO:0000259" key="12">
    <source>
        <dbReference type="Pfam" id="PF07715"/>
    </source>
</evidence>
<comment type="subcellular location">
    <subcellularLocation>
        <location evidence="1 8">Cell outer membrane</location>
        <topology evidence="1 8">Multi-pass membrane protein</topology>
    </subcellularLocation>
</comment>
<dbReference type="Pfam" id="PF13715">
    <property type="entry name" value="CarbopepD_reg_2"/>
    <property type="match status" value="1"/>
</dbReference>
<evidence type="ECO:0000259" key="11">
    <source>
        <dbReference type="Pfam" id="PF00593"/>
    </source>
</evidence>
<reference evidence="13 14" key="1">
    <citation type="submission" date="2017-02" db="EMBL/GenBank/DDBJ databases">
        <authorList>
            <person name="Peterson S.W."/>
        </authorList>
    </citation>
    <scope>NUCLEOTIDE SEQUENCE [LARGE SCALE GENOMIC DNA]</scope>
    <source>
        <strain evidence="13 14">DSM 22335</strain>
    </source>
</reference>
<evidence type="ECO:0000256" key="8">
    <source>
        <dbReference type="PROSITE-ProRule" id="PRU01360"/>
    </source>
</evidence>
<dbReference type="SUPFAM" id="SSF56935">
    <property type="entry name" value="Porins"/>
    <property type="match status" value="1"/>
</dbReference>
<keyword evidence="5 9" id="KW-0798">TonB box</keyword>
<keyword evidence="2 8" id="KW-0813">Transport</keyword>
<keyword evidence="10" id="KW-1133">Transmembrane helix</keyword>
<dbReference type="Pfam" id="PF07715">
    <property type="entry name" value="Plug"/>
    <property type="match status" value="1"/>
</dbReference>
<accession>A0A1T4K2N9</accession>
<dbReference type="Gene3D" id="2.40.170.20">
    <property type="entry name" value="TonB-dependent receptor, beta-barrel domain"/>
    <property type="match status" value="1"/>
</dbReference>
<dbReference type="Pfam" id="PF00593">
    <property type="entry name" value="TonB_dep_Rec_b-barrel"/>
    <property type="match status" value="1"/>
</dbReference>
<dbReference type="NCBIfam" id="TIGR04057">
    <property type="entry name" value="SusC_RagA_signa"/>
    <property type="match status" value="1"/>
</dbReference>
<sequence length="1123" mass="124331">MNRNQSYFPVSLAACGSNSLPFIIQKTKSEQSTDCLNRLRMPKNMKCICLMAIAMLLCYIPHQLLAQTKFEVKGRVLSSDNQPIEGVNVIQKGNRQAGTATDKDGQFRILVENNKATLVFSAVGYTAHEEALNGRSTLNVKMTPEVKEVDEVVVIGYQSVRRKNLLASVASVSSKDLKDIPVNSAAEALNGRLAGVTATTAEGSPDADIRIRVRGGMSITGDNSPLYIVDGVQVENGLSAISPQNIQSIDVLKDAAATAIYGARGANGVIVITTKSGRTGRLTVSYNGFVGVKSLAKKLNVLNPYDFVVYQSERSRGSSTDSATFTKNFGTTWDTLNNYKNVPVVDWQDEIMGKTGVMQTHNVNAMGGTKNLTYNFGYTYNDDKAIVINSQYKRHLLNFKGDYKITSKLKFGLSTRYTHTDVLGAGVSSDQGSAYNRLRNAVKYRPFLSSGQDIDDNDPYADPNVGNSLNLVNPILLAGAEYRKKSTDVFNAIANLSYTIAKNLTFRSTFGYDRTNLVDRQFLDSLAPFSVLQGSKKPVVQLDTSYKTIYTNSNVLTYSVSNYKNRHSFDVLLGEETYDLRTESHTTLLRNYPNNIGHDDAFGQTNLGTPFVGYPRMGKTRYTSLSFFSRLNYTYLNKYYFSFNVRADGASKFADGRKWGYFPAGSVAWRVKNEDFMSNVKFISDLKFRAGFGTVGNNRINDYLFLTTFKNDGAYYYGLNNQAVNAYYSSGLVNEALQWESTVNRNIGVDISLFKDRLSLSVDYYNNSSKNLLLNVPIASTYGYATQLQNVGRTSNKGLEIQLNATLVRKQDFTWTASYNMSFNKNKVEQLGVNQNSFFPAASWGVSGQPTDYIIRIGDPVGSMWGLVTDGFYKVSDFDYNTATSVYTLKAGVVNNSAIIGPVQPGSIKFKDLNGDGVIDLNNDRKIIGNPNPKFTGGLNQQFTYKQWDMSVFVNFSYGNDIYNANKIEFTNGYTNNSNMLAMMENRWRVVTANGQTAQYVNSSNQVVGIAPDQLAALNANATIWQPLKSAGAFYPHSWAIEDGSFLRINNVTIGYNMSSKSIRKAGLSKLRFYVTANNLAVLTSYTGYDPEVSVRNSNLTPGLDYSAYPKSRTFIFGINATF</sequence>
<dbReference type="SUPFAM" id="SSF49464">
    <property type="entry name" value="Carboxypeptidase regulatory domain-like"/>
    <property type="match status" value="1"/>
</dbReference>
<evidence type="ECO:0000256" key="9">
    <source>
        <dbReference type="RuleBase" id="RU003357"/>
    </source>
</evidence>
<keyword evidence="7 8" id="KW-0998">Cell outer membrane</keyword>
<feature type="transmembrane region" description="Helical" evidence="10">
    <location>
        <begin position="45"/>
        <end position="65"/>
    </location>
</feature>
<protein>
    <submittedName>
        <fullName evidence="13">TonB-linked outer membrane protein, SusC/RagA family</fullName>
    </submittedName>
</protein>
<feature type="domain" description="TonB-dependent receptor plug" evidence="12">
    <location>
        <begin position="163"/>
        <end position="269"/>
    </location>
</feature>
<evidence type="ECO:0000256" key="5">
    <source>
        <dbReference type="ARBA" id="ARBA00023077"/>
    </source>
</evidence>
<dbReference type="Gene3D" id="2.60.40.1120">
    <property type="entry name" value="Carboxypeptidase-like, regulatory domain"/>
    <property type="match status" value="1"/>
</dbReference>
<feature type="domain" description="TonB-dependent receptor-like beta-barrel" evidence="11">
    <location>
        <begin position="432"/>
        <end position="921"/>
    </location>
</feature>
<evidence type="ECO:0000313" key="13">
    <source>
        <dbReference type="EMBL" id="SJZ36613.1"/>
    </source>
</evidence>
<keyword evidence="14" id="KW-1185">Reference proteome</keyword>
<comment type="similarity">
    <text evidence="8 9">Belongs to the TonB-dependent receptor family.</text>
</comment>
<keyword evidence="3 8" id="KW-1134">Transmembrane beta strand</keyword>
<dbReference type="STRING" id="413434.SAMN04488132_101409"/>
<dbReference type="InterPro" id="IPR012910">
    <property type="entry name" value="Plug_dom"/>
</dbReference>
<proteinExistence type="inferred from homology"/>
<evidence type="ECO:0000256" key="1">
    <source>
        <dbReference type="ARBA" id="ARBA00004571"/>
    </source>
</evidence>
<evidence type="ECO:0000256" key="6">
    <source>
        <dbReference type="ARBA" id="ARBA00023136"/>
    </source>
</evidence>
<gene>
    <name evidence="13" type="ORF">SAMN04488132_101409</name>
</gene>
<dbReference type="InterPro" id="IPR039426">
    <property type="entry name" value="TonB-dep_rcpt-like"/>
</dbReference>
<dbReference type="InterPro" id="IPR000531">
    <property type="entry name" value="Beta-barrel_TonB"/>
</dbReference>
<keyword evidence="4 8" id="KW-0812">Transmembrane</keyword>
<dbReference type="PROSITE" id="PS52016">
    <property type="entry name" value="TONB_DEPENDENT_REC_3"/>
    <property type="match status" value="1"/>
</dbReference>
<evidence type="ECO:0000256" key="4">
    <source>
        <dbReference type="ARBA" id="ARBA00022692"/>
    </source>
</evidence>
<evidence type="ECO:0000313" key="14">
    <source>
        <dbReference type="Proteomes" id="UP000190888"/>
    </source>
</evidence>
<evidence type="ECO:0000256" key="2">
    <source>
        <dbReference type="ARBA" id="ARBA00022448"/>
    </source>
</evidence>
<evidence type="ECO:0000256" key="10">
    <source>
        <dbReference type="SAM" id="Phobius"/>
    </source>
</evidence>
<keyword evidence="6 8" id="KW-0472">Membrane</keyword>
<dbReference type="NCBIfam" id="TIGR04056">
    <property type="entry name" value="OMP_RagA_SusC"/>
    <property type="match status" value="1"/>
</dbReference>
<dbReference type="InterPro" id="IPR037066">
    <property type="entry name" value="Plug_dom_sf"/>
</dbReference>
<dbReference type="InterPro" id="IPR023997">
    <property type="entry name" value="TonB-dep_OMP_SusC/RagA_CS"/>
</dbReference>
<evidence type="ECO:0000256" key="3">
    <source>
        <dbReference type="ARBA" id="ARBA00022452"/>
    </source>
</evidence>
<evidence type="ECO:0000256" key="7">
    <source>
        <dbReference type="ARBA" id="ARBA00023237"/>
    </source>
</evidence>
<dbReference type="Proteomes" id="UP000190888">
    <property type="component" value="Unassembled WGS sequence"/>
</dbReference>
<dbReference type="GO" id="GO:0009279">
    <property type="term" value="C:cell outer membrane"/>
    <property type="evidence" value="ECO:0007669"/>
    <property type="project" value="UniProtKB-SubCell"/>
</dbReference>
<dbReference type="Gene3D" id="2.170.130.10">
    <property type="entry name" value="TonB-dependent receptor, plug domain"/>
    <property type="match status" value="1"/>
</dbReference>
<dbReference type="AlphaFoldDB" id="A0A1T4K2N9"/>
<organism evidence="13 14">
    <name type="scientific">Sediminibacterium ginsengisoli</name>
    <dbReference type="NCBI Taxonomy" id="413434"/>
    <lineage>
        <taxon>Bacteria</taxon>
        <taxon>Pseudomonadati</taxon>
        <taxon>Bacteroidota</taxon>
        <taxon>Chitinophagia</taxon>
        <taxon>Chitinophagales</taxon>
        <taxon>Chitinophagaceae</taxon>
        <taxon>Sediminibacterium</taxon>
    </lineage>
</organism>
<dbReference type="EMBL" id="FUWH01000001">
    <property type="protein sequence ID" value="SJZ36613.1"/>
    <property type="molecule type" value="Genomic_DNA"/>
</dbReference>
<dbReference type="PROSITE" id="PS51257">
    <property type="entry name" value="PROKAR_LIPOPROTEIN"/>
    <property type="match status" value="1"/>
</dbReference>
<dbReference type="InterPro" id="IPR023996">
    <property type="entry name" value="TonB-dep_OMP_SusC/RagA"/>
</dbReference>
<dbReference type="InterPro" id="IPR036942">
    <property type="entry name" value="Beta-barrel_TonB_sf"/>
</dbReference>
<dbReference type="InterPro" id="IPR008969">
    <property type="entry name" value="CarboxyPept-like_regulatory"/>
</dbReference>